<reference evidence="2" key="1">
    <citation type="submission" date="2010-08" db="EMBL/GenBank/DDBJ databases">
        <authorList>
            <person name="Weinstock G."/>
            <person name="Sodergren E."/>
            <person name="Clifton S."/>
            <person name="Fulton L."/>
            <person name="Fulton B."/>
            <person name="Courtney L."/>
            <person name="Fronick C."/>
            <person name="Harrison M."/>
            <person name="Strong C."/>
            <person name="Farmer C."/>
            <person name="Delahaunty K."/>
            <person name="Markovic C."/>
            <person name="Hall O."/>
            <person name="Minx P."/>
            <person name="Tomlinson C."/>
            <person name="Mitreva M."/>
            <person name="Hou S."/>
            <person name="Chen J."/>
            <person name="Wollam A."/>
            <person name="Pepin K.H."/>
            <person name="Johnson M."/>
            <person name="Bhonagiri V."/>
            <person name="Zhang X."/>
            <person name="Suruliraj S."/>
            <person name="Warren W."/>
            <person name="Chinwalla A."/>
            <person name="Mardis E.R."/>
            <person name="Wilson R.K."/>
        </authorList>
    </citation>
    <scope>NUCLEOTIDE SEQUENCE [LARGE SCALE GENOMIC DNA]</scope>
    <source>
        <strain evidence="2">HL044PA1</strain>
    </source>
</reference>
<dbReference type="Proteomes" id="UP000003179">
    <property type="component" value="Unassembled WGS sequence"/>
</dbReference>
<evidence type="ECO:0000313" key="3">
    <source>
        <dbReference type="Proteomes" id="UP000003179"/>
    </source>
</evidence>
<protein>
    <submittedName>
        <fullName evidence="2">Uncharacterized protein</fullName>
    </submittedName>
</protein>
<accession>A0ABP2K8G8</accession>
<keyword evidence="3" id="KW-1185">Reference proteome</keyword>
<gene>
    <name evidence="2" type="ORF">HMPREF9607_01713</name>
</gene>
<evidence type="ECO:0000256" key="1">
    <source>
        <dbReference type="SAM" id="MobiDB-lite"/>
    </source>
</evidence>
<dbReference type="EMBL" id="ADZU01000028">
    <property type="protein sequence ID" value="EFS92085.1"/>
    <property type="molecule type" value="Genomic_DNA"/>
</dbReference>
<evidence type="ECO:0000313" key="2">
    <source>
        <dbReference type="EMBL" id="EFS92085.1"/>
    </source>
</evidence>
<sequence length="63" mass="6773">MNLVTSLDQSIDPSNGVDGQCRTDDKYSHTSPFHTALHTDTHFPLKAPVSLHSTVTHIATGGD</sequence>
<name>A0ABP2K8G8_9ACTN</name>
<feature type="region of interest" description="Disordered" evidence="1">
    <location>
        <begin position="1"/>
        <end position="20"/>
    </location>
</feature>
<proteinExistence type="predicted"/>
<feature type="compositionally biased region" description="Polar residues" evidence="1">
    <location>
        <begin position="1"/>
        <end position="13"/>
    </location>
</feature>
<organism evidence="2 3">
    <name type="scientific">Cutibacterium modestum HL044PA1</name>
    <dbReference type="NCBI Taxonomy" id="765109"/>
    <lineage>
        <taxon>Bacteria</taxon>
        <taxon>Bacillati</taxon>
        <taxon>Actinomycetota</taxon>
        <taxon>Actinomycetes</taxon>
        <taxon>Propionibacteriales</taxon>
        <taxon>Propionibacteriaceae</taxon>
        <taxon>Cutibacterium</taxon>
        <taxon>Cutibacterium modestum</taxon>
    </lineage>
</organism>
<comment type="caution">
    <text evidence="2">The sequence shown here is derived from an EMBL/GenBank/DDBJ whole genome shotgun (WGS) entry which is preliminary data.</text>
</comment>